<dbReference type="EMBL" id="LITT01000014">
    <property type="protein sequence ID" value="OAA89314.1"/>
    <property type="molecule type" value="Genomic_DNA"/>
</dbReference>
<feature type="transmembrane region" description="Helical" evidence="1">
    <location>
        <begin position="189"/>
        <end position="209"/>
    </location>
</feature>
<name>A0A168QLP9_9CLOT</name>
<dbReference type="AlphaFoldDB" id="A0A168QLP9"/>
<keyword evidence="1" id="KW-0472">Membrane</keyword>
<comment type="caution">
    <text evidence="2">The sequence shown here is derived from an EMBL/GenBank/DDBJ whole genome shotgun (WGS) entry which is preliminary data.</text>
</comment>
<dbReference type="RefSeq" id="WP_063555198.1">
    <property type="nucleotide sequence ID" value="NZ_LITT01000014.1"/>
</dbReference>
<reference evidence="2 3" key="1">
    <citation type="journal article" date="2015" name="Biotechnol. Bioeng.">
        <title>Genome sequence and phenotypic characterization of Caulobacter segnis.</title>
        <authorList>
            <person name="Patel S."/>
            <person name="Fletcher B."/>
            <person name="Scott D.C."/>
            <person name="Ely B."/>
        </authorList>
    </citation>
    <scope>NUCLEOTIDE SEQUENCE [LARGE SCALE GENOMIC DNA]</scope>
    <source>
        <strain evidence="2 3">ERI-2</strain>
    </source>
</reference>
<evidence type="ECO:0000256" key="1">
    <source>
        <dbReference type="SAM" id="Phobius"/>
    </source>
</evidence>
<feature type="transmembrane region" description="Helical" evidence="1">
    <location>
        <begin position="20"/>
        <end position="38"/>
    </location>
</feature>
<feature type="transmembrane region" description="Helical" evidence="1">
    <location>
        <begin position="110"/>
        <end position="136"/>
    </location>
</feature>
<feature type="transmembrane region" description="Helical" evidence="1">
    <location>
        <begin position="70"/>
        <end position="89"/>
    </location>
</feature>
<evidence type="ECO:0000313" key="3">
    <source>
        <dbReference type="Proteomes" id="UP000077407"/>
    </source>
</evidence>
<feature type="transmembrane region" description="Helical" evidence="1">
    <location>
        <begin position="156"/>
        <end position="177"/>
    </location>
</feature>
<dbReference type="PANTHER" id="PTHR37305:SF1">
    <property type="entry name" value="MEMBRANE PROTEIN"/>
    <property type="match status" value="1"/>
</dbReference>
<dbReference type="PATRIC" id="fig|1538.10.peg.2132"/>
<dbReference type="PANTHER" id="PTHR37305">
    <property type="entry name" value="INTEGRAL MEMBRANE PROTEIN-RELATED"/>
    <property type="match status" value="1"/>
</dbReference>
<keyword evidence="1" id="KW-0812">Transmembrane</keyword>
<organism evidence="2 3">
    <name type="scientific">Clostridium ljungdahlii</name>
    <dbReference type="NCBI Taxonomy" id="1538"/>
    <lineage>
        <taxon>Bacteria</taxon>
        <taxon>Bacillati</taxon>
        <taxon>Bacillota</taxon>
        <taxon>Clostridia</taxon>
        <taxon>Eubacteriales</taxon>
        <taxon>Clostridiaceae</taxon>
        <taxon>Clostridium</taxon>
    </lineage>
</organism>
<protein>
    <submittedName>
        <fullName evidence="2">ABC-2 family transporter protein</fullName>
    </submittedName>
</protein>
<accession>A0A168QLP9</accession>
<dbReference type="OrthoDB" id="2943698at2"/>
<feature type="transmembrane region" description="Helical" evidence="1">
    <location>
        <begin position="229"/>
        <end position="250"/>
    </location>
</feature>
<sequence length="257" mass="29791">MKRLIASEFQRIFENRRNQLLLVFYLGMIILMCIFRYISPQGSYDGVNYNVDLNRLNFSPFAFYDIRVELVYLILPILFISSINYEQSIGAFRMYVTRPYKKYEFIVSKWAALTITTFILMFIAFIISTIFGYLFMPNVSSVKFYKIQQKFSMSGALLYTTKFFIIQFIIALCVLSISSIIGLVINNSIISILAVIAALVGLSLYIKLFEFLDKTTEYGFHVLSNTAPMSFYITLISTLLGGLLVSIFLWQKKDYLY</sequence>
<dbReference type="Proteomes" id="UP000077407">
    <property type="component" value="Unassembled WGS sequence"/>
</dbReference>
<keyword evidence="1" id="KW-1133">Transmembrane helix</keyword>
<proteinExistence type="predicted"/>
<gene>
    <name evidence="2" type="ORF">WY13_01687</name>
</gene>
<evidence type="ECO:0000313" key="2">
    <source>
        <dbReference type="EMBL" id="OAA89314.1"/>
    </source>
</evidence>